<sequence>MQKGQNKEALKALEKAEEAAGQAKEIDIFLYVQTLKGHLMQALLIWGVLKRLNKGTKRHSKLGKSSSEPTPITYLINLT</sequence>
<dbReference type="AlphaFoldDB" id="A0A0E3QX41"/>
<keyword evidence="3" id="KW-1185">Reference proteome</keyword>
<feature type="region of interest" description="Disordered" evidence="1">
    <location>
        <begin position="57"/>
        <end position="79"/>
    </location>
</feature>
<dbReference type="HOGENOM" id="CLU_2597678_0_0_2"/>
<gene>
    <name evidence="2" type="ORF">MSBRM_2306</name>
</gene>
<organism evidence="2 3">
    <name type="scientific">Methanosarcina barkeri MS</name>
    <dbReference type="NCBI Taxonomy" id="1434108"/>
    <lineage>
        <taxon>Archaea</taxon>
        <taxon>Methanobacteriati</taxon>
        <taxon>Methanobacteriota</taxon>
        <taxon>Stenosarchaea group</taxon>
        <taxon>Methanomicrobia</taxon>
        <taxon>Methanosarcinales</taxon>
        <taxon>Methanosarcinaceae</taxon>
        <taxon>Methanosarcina</taxon>
    </lineage>
</organism>
<dbReference type="EMBL" id="CP009528">
    <property type="protein sequence ID" value="AKB55304.1"/>
    <property type="molecule type" value="Genomic_DNA"/>
</dbReference>
<feature type="compositionally biased region" description="Polar residues" evidence="1">
    <location>
        <begin position="63"/>
        <end position="79"/>
    </location>
</feature>
<evidence type="ECO:0000313" key="3">
    <source>
        <dbReference type="Proteomes" id="UP000033033"/>
    </source>
</evidence>
<dbReference type="STRING" id="1434108.MSBRM_2306"/>
<reference evidence="2 3" key="1">
    <citation type="submission" date="2014-07" db="EMBL/GenBank/DDBJ databases">
        <title>Methanogenic archaea and the global carbon cycle.</title>
        <authorList>
            <person name="Henriksen J.R."/>
            <person name="Luke J."/>
            <person name="Reinhart S."/>
            <person name="Benedict M.N."/>
            <person name="Youngblut N.D."/>
            <person name="Metcalf M.E."/>
            <person name="Whitaker R.J."/>
            <person name="Metcalf W.W."/>
        </authorList>
    </citation>
    <scope>NUCLEOTIDE SEQUENCE [LARGE SCALE GENOMIC DNA]</scope>
    <source>
        <strain evidence="2 3">MS</strain>
    </source>
</reference>
<evidence type="ECO:0000256" key="1">
    <source>
        <dbReference type="SAM" id="MobiDB-lite"/>
    </source>
</evidence>
<proteinExistence type="predicted"/>
<accession>A0A0E3QX41</accession>
<name>A0A0E3QX41_METBA</name>
<protein>
    <submittedName>
        <fullName evidence="2">Uncharacterized protein</fullName>
    </submittedName>
</protein>
<evidence type="ECO:0000313" key="2">
    <source>
        <dbReference type="EMBL" id="AKB55304.1"/>
    </source>
</evidence>
<dbReference type="Proteomes" id="UP000033033">
    <property type="component" value="Chromosome"/>
</dbReference>
<dbReference type="KEGG" id="mby:MSBRM_2306"/>